<feature type="region of interest" description="Disordered" evidence="1">
    <location>
        <begin position="1"/>
        <end position="52"/>
    </location>
</feature>
<reference evidence="2" key="2">
    <citation type="submission" date="2020-11" db="EMBL/GenBank/DDBJ databases">
        <authorList>
            <person name="McCartney M.A."/>
            <person name="Auch B."/>
            <person name="Kono T."/>
            <person name="Mallez S."/>
            <person name="Becker A."/>
            <person name="Gohl D.M."/>
            <person name="Silverstein K.A.T."/>
            <person name="Koren S."/>
            <person name="Bechman K.B."/>
            <person name="Herman A."/>
            <person name="Abrahante J.E."/>
            <person name="Garbe J."/>
        </authorList>
    </citation>
    <scope>NUCLEOTIDE SEQUENCE</scope>
    <source>
        <strain evidence="2">Duluth1</strain>
        <tissue evidence="2">Whole animal</tissue>
    </source>
</reference>
<dbReference type="AlphaFoldDB" id="A0A9D4H0X0"/>
<protein>
    <submittedName>
        <fullName evidence="2">Uncharacterized protein</fullName>
    </submittedName>
</protein>
<evidence type="ECO:0000313" key="3">
    <source>
        <dbReference type="Proteomes" id="UP000828390"/>
    </source>
</evidence>
<name>A0A9D4H0X0_DREPO</name>
<reference evidence="2" key="1">
    <citation type="journal article" date="2019" name="bioRxiv">
        <title>The Genome of the Zebra Mussel, Dreissena polymorpha: A Resource for Invasive Species Research.</title>
        <authorList>
            <person name="McCartney M.A."/>
            <person name="Auch B."/>
            <person name="Kono T."/>
            <person name="Mallez S."/>
            <person name="Zhang Y."/>
            <person name="Obille A."/>
            <person name="Becker A."/>
            <person name="Abrahante J.E."/>
            <person name="Garbe J."/>
            <person name="Badalamenti J.P."/>
            <person name="Herman A."/>
            <person name="Mangelson H."/>
            <person name="Liachko I."/>
            <person name="Sullivan S."/>
            <person name="Sone E.D."/>
            <person name="Koren S."/>
            <person name="Silverstein K.A.T."/>
            <person name="Beckman K.B."/>
            <person name="Gohl D.M."/>
        </authorList>
    </citation>
    <scope>NUCLEOTIDE SEQUENCE</scope>
    <source>
        <strain evidence="2">Duluth1</strain>
        <tissue evidence="2">Whole animal</tissue>
    </source>
</reference>
<proteinExistence type="predicted"/>
<evidence type="ECO:0000256" key="1">
    <source>
        <dbReference type="SAM" id="MobiDB-lite"/>
    </source>
</evidence>
<comment type="caution">
    <text evidence="2">The sequence shown here is derived from an EMBL/GenBank/DDBJ whole genome shotgun (WGS) entry which is preliminary data.</text>
</comment>
<organism evidence="2 3">
    <name type="scientific">Dreissena polymorpha</name>
    <name type="common">Zebra mussel</name>
    <name type="synonym">Mytilus polymorpha</name>
    <dbReference type="NCBI Taxonomy" id="45954"/>
    <lineage>
        <taxon>Eukaryota</taxon>
        <taxon>Metazoa</taxon>
        <taxon>Spiralia</taxon>
        <taxon>Lophotrochozoa</taxon>
        <taxon>Mollusca</taxon>
        <taxon>Bivalvia</taxon>
        <taxon>Autobranchia</taxon>
        <taxon>Heteroconchia</taxon>
        <taxon>Euheterodonta</taxon>
        <taxon>Imparidentia</taxon>
        <taxon>Neoheterodontei</taxon>
        <taxon>Myida</taxon>
        <taxon>Dreissenoidea</taxon>
        <taxon>Dreissenidae</taxon>
        <taxon>Dreissena</taxon>
    </lineage>
</organism>
<sequence>MDAAAKPSNARSVIAECPEPGESTARGRGQWVGLPPEPDVRKREQNHPTTYE</sequence>
<gene>
    <name evidence="2" type="ORF">DPMN_127248</name>
</gene>
<dbReference type="Proteomes" id="UP000828390">
    <property type="component" value="Unassembled WGS sequence"/>
</dbReference>
<keyword evidence="3" id="KW-1185">Reference proteome</keyword>
<accession>A0A9D4H0X0</accession>
<dbReference type="EMBL" id="JAIWYP010000005">
    <property type="protein sequence ID" value="KAH3825373.1"/>
    <property type="molecule type" value="Genomic_DNA"/>
</dbReference>
<evidence type="ECO:0000313" key="2">
    <source>
        <dbReference type="EMBL" id="KAH3825373.1"/>
    </source>
</evidence>